<dbReference type="InterPro" id="IPR001810">
    <property type="entry name" value="F-box_dom"/>
</dbReference>
<dbReference type="InterPro" id="IPR036047">
    <property type="entry name" value="F-box-like_dom_sf"/>
</dbReference>
<evidence type="ECO:0000313" key="3">
    <source>
        <dbReference type="Proteomes" id="UP000054558"/>
    </source>
</evidence>
<sequence>MERMAAARALSALPRDVLRIVLKDISLQDRLQMELVDKSHRDALREPELWQDLNLRAMQALHLTEKQLLRLLERLNSGSQQFSYQSFIQPLLHLLRDPVGSFKGLLANLRKKGIAYQKDTGKAAVTLDFCGTAKLSPEFVAACVLGLSAAGFKVDLKMDGDSDPPFPLHHVVSLLRILAVSCTIQANLLINGLYPGWKGRFLKGFNPKSLLEQGHDFVYDPEQSLLDYTRESRFFEYEGSEAPCRWFDEEILTLLQHASEIAMTSGRPEWLRKGSVRP</sequence>
<proteinExistence type="predicted"/>
<dbReference type="Proteomes" id="UP000054558">
    <property type="component" value="Unassembled WGS sequence"/>
</dbReference>
<feature type="domain" description="F-box" evidence="1">
    <location>
        <begin position="7"/>
        <end position="53"/>
    </location>
</feature>
<dbReference type="AlphaFoldDB" id="A0A1Y1ILC4"/>
<dbReference type="SUPFAM" id="SSF81383">
    <property type="entry name" value="F-box domain"/>
    <property type="match status" value="1"/>
</dbReference>
<keyword evidence="3" id="KW-1185">Reference proteome</keyword>
<name>A0A1Y1ILC4_KLENI</name>
<gene>
    <name evidence="2" type="ORF">KFL_005370030</name>
</gene>
<evidence type="ECO:0000313" key="2">
    <source>
        <dbReference type="EMBL" id="GAQ89566.1"/>
    </source>
</evidence>
<protein>
    <recommendedName>
        <fullName evidence="1">F-box domain-containing protein</fullName>
    </recommendedName>
</protein>
<organism evidence="2 3">
    <name type="scientific">Klebsormidium nitens</name>
    <name type="common">Green alga</name>
    <name type="synonym">Ulothrix nitens</name>
    <dbReference type="NCBI Taxonomy" id="105231"/>
    <lineage>
        <taxon>Eukaryota</taxon>
        <taxon>Viridiplantae</taxon>
        <taxon>Streptophyta</taxon>
        <taxon>Klebsormidiophyceae</taxon>
        <taxon>Klebsormidiales</taxon>
        <taxon>Klebsormidiaceae</taxon>
        <taxon>Klebsormidium</taxon>
    </lineage>
</organism>
<dbReference type="PROSITE" id="PS50181">
    <property type="entry name" value="FBOX"/>
    <property type="match status" value="1"/>
</dbReference>
<reference evidence="2 3" key="1">
    <citation type="journal article" date="2014" name="Nat. Commun.">
        <title>Klebsormidium flaccidum genome reveals primary factors for plant terrestrial adaptation.</title>
        <authorList>
            <person name="Hori K."/>
            <person name="Maruyama F."/>
            <person name="Fujisawa T."/>
            <person name="Togashi T."/>
            <person name="Yamamoto N."/>
            <person name="Seo M."/>
            <person name="Sato S."/>
            <person name="Yamada T."/>
            <person name="Mori H."/>
            <person name="Tajima N."/>
            <person name="Moriyama T."/>
            <person name="Ikeuchi M."/>
            <person name="Watanabe M."/>
            <person name="Wada H."/>
            <person name="Kobayashi K."/>
            <person name="Saito M."/>
            <person name="Masuda T."/>
            <person name="Sasaki-Sekimoto Y."/>
            <person name="Mashiguchi K."/>
            <person name="Awai K."/>
            <person name="Shimojima M."/>
            <person name="Masuda S."/>
            <person name="Iwai M."/>
            <person name="Nobusawa T."/>
            <person name="Narise T."/>
            <person name="Kondo S."/>
            <person name="Saito H."/>
            <person name="Sato R."/>
            <person name="Murakawa M."/>
            <person name="Ihara Y."/>
            <person name="Oshima-Yamada Y."/>
            <person name="Ohtaka K."/>
            <person name="Satoh M."/>
            <person name="Sonobe K."/>
            <person name="Ishii M."/>
            <person name="Ohtani R."/>
            <person name="Kanamori-Sato M."/>
            <person name="Honoki R."/>
            <person name="Miyazaki D."/>
            <person name="Mochizuki H."/>
            <person name="Umetsu J."/>
            <person name="Higashi K."/>
            <person name="Shibata D."/>
            <person name="Kamiya Y."/>
            <person name="Sato N."/>
            <person name="Nakamura Y."/>
            <person name="Tabata S."/>
            <person name="Ida S."/>
            <person name="Kurokawa K."/>
            <person name="Ohta H."/>
        </authorList>
    </citation>
    <scope>NUCLEOTIDE SEQUENCE [LARGE SCALE GENOMIC DNA]</scope>
    <source>
        <strain evidence="2 3">NIES-2285</strain>
    </source>
</reference>
<accession>A0A1Y1ILC4</accession>
<evidence type="ECO:0000259" key="1">
    <source>
        <dbReference type="PROSITE" id="PS50181"/>
    </source>
</evidence>
<dbReference type="EMBL" id="DF237486">
    <property type="protein sequence ID" value="GAQ89566.1"/>
    <property type="molecule type" value="Genomic_DNA"/>
</dbReference>